<accession>A0A0E9V3Z0</accession>
<protein>
    <submittedName>
        <fullName evidence="1">Uncharacterized protein</fullName>
    </submittedName>
</protein>
<reference evidence="1" key="1">
    <citation type="submission" date="2014-11" db="EMBL/GenBank/DDBJ databases">
        <authorList>
            <person name="Amaro Gonzalez C."/>
        </authorList>
    </citation>
    <scope>NUCLEOTIDE SEQUENCE</scope>
</reference>
<reference evidence="1" key="2">
    <citation type="journal article" date="2015" name="Fish Shellfish Immunol.">
        <title>Early steps in the European eel (Anguilla anguilla)-Vibrio vulnificus interaction in the gills: Role of the RtxA13 toxin.</title>
        <authorList>
            <person name="Callol A."/>
            <person name="Pajuelo D."/>
            <person name="Ebbesson L."/>
            <person name="Teles M."/>
            <person name="MacKenzie S."/>
            <person name="Amaro C."/>
        </authorList>
    </citation>
    <scope>NUCLEOTIDE SEQUENCE</scope>
</reference>
<proteinExistence type="predicted"/>
<dbReference type="AlphaFoldDB" id="A0A0E9V3Z0"/>
<name>A0A0E9V3Z0_ANGAN</name>
<sequence length="38" mass="4602">MQKQCRAKYLMRKIGLKSLQLWMAFNCLYRNSDKFSSL</sequence>
<organism evidence="1">
    <name type="scientific">Anguilla anguilla</name>
    <name type="common">European freshwater eel</name>
    <name type="synonym">Muraena anguilla</name>
    <dbReference type="NCBI Taxonomy" id="7936"/>
    <lineage>
        <taxon>Eukaryota</taxon>
        <taxon>Metazoa</taxon>
        <taxon>Chordata</taxon>
        <taxon>Craniata</taxon>
        <taxon>Vertebrata</taxon>
        <taxon>Euteleostomi</taxon>
        <taxon>Actinopterygii</taxon>
        <taxon>Neopterygii</taxon>
        <taxon>Teleostei</taxon>
        <taxon>Anguilliformes</taxon>
        <taxon>Anguillidae</taxon>
        <taxon>Anguilla</taxon>
    </lineage>
</organism>
<dbReference type="EMBL" id="GBXM01036604">
    <property type="protein sequence ID" value="JAH71973.1"/>
    <property type="molecule type" value="Transcribed_RNA"/>
</dbReference>
<evidence type="ECO:0000313" key="1">
    <source>
        <dbReference type="EMBL" id="JAH71973.1"/>
    </source>
</evidence>